<dbReference type="RefSeq" id="WP_190069853.1">
    <property type="nucleotide sequence ID" value="NZ_BNBM01000004.1"/>
</dbReference>
<gene>
    <name evidence="1" type="ORF">ABT384_06925</name>
</gene>
<dbReference type="EMBL" id="JBEPFB010000003">
    <property type="protein sequence ID" value="MER7372384.1"/>
    <property type="molecule type" value="Genomic_DNA"/>
</dbReference>
<name>A0ABV1XLA5_9ACTN</name>
<evidence type="ECO:0000313" key="2">
    <source>
        <dbReference type="Proteomes" id="UP001486207"/>
    </source>
</evidence>
<evidence type="ECO:0000313" key="1">
    <source>
        <dbReference type="EMBL" id="MER7372384.1"/>
    </source>
</evidence>
<organism evidence="1 2">
    <name type="scientific">Streptomyces lanatus</name>
    <dbReference type="NCBI Taxonomy" id="66900"/>
    <lineage>
        <taxon>Bacteria</taxon>
        <taxon>Bacillati</taxon>
        <taxon>Actinomycetota</taxon>
        <taxon>Actinomycetes</taxon>
        <taxon>Kitasatosporales</taxon>
        <taxon>Streptomycetaceae</taxon>
        <taxon>Streptomyces</taxon>
    </lineage>
</organism>
<accession>A0ABV1XLA5</accession>
<reference evidence="1 2" key="1">
    <citation type="submission" date="2024-06" db="EMBL/GenBank/DDBJ databases">
        <title>The Natural Products Discovery Center: Release of the First 8490 Sequenced Strains for Exploring Actinobacteria Biosynthetic Diversity.</title>
        <authorList>
            <person name="Kalkreuter E."/>
            <person name="Kautsar S.A."/>
            <person name="Yang D."/>
            <person name="Bader C.D."/>
            <person name="Teijaro C.N."/>
            <person name="Fluegel L."/>
            <person name="Davis C.M."/>
            <person name="Simpson J.R."/>
            <person name="Lauterbach L."/>
            <person name="Steele A.D."/>
            <person name="Gui C."/>
            <person name="Meng S."/>
            <person name="Li G."/>
            <person name="Viehrig K."/>
            <person name="Ye F."/>
            <person name="Su P."/>
            <person name="Kiefer A.F."/>
            <person name="Nichols A."/>
            <person name="Cepeda A.J."/>
            <person name="Yan W."/>
            <person name="Fan B."/>
            <person name="Jiang Y."/>
            <person name="Adhikari A."/>
            <person name="Zheng C.-J."/>
            <person name="Schuster L."/>
            <person name="Cowan T.M."/>
            <person name="Smanski M.J."/>
            <person name="Chevrette M.G."/>
            <person name="De Carvalho L.P.S."/>
            <person name="Shen B."/>
        </authorList>
    </citation>
    <scope>NUCLEOTIDE SEQUENCE [LARGE SCALE GENOMIC DNA]</scope>
    <source>
        <strain evidence="1 2">NPDC000155</strain>
    </source>
</reference>
<protein>
    <submittedName>
        <fullName evidence="1">Uncharacterized protein</fullName>
    </submittedName>
</protein>
<comment type="caution">
    <text evidence="1">The sequence shown here is derived from an EMBL/GenBank/DDBJ whole genome shotgun (WGS) entry which is preliminary data.</text>
</comment>
<keyword evidence="2" id="KW-1185">Reference proteome</keyword>
<proteinExistence type="predicted"/>
<sequence>MNGMVTGEAAGEAGQAVQVRRGGVLDPGGQQDACLLGEHVAEVACELMCPGQL</sequence>
<dbReference type="Proteomes" id="UP001486207">
    <property type="component" value="Unassembled WGS sequence"/>
</dbReference>